<sequence length="74" mass="8138">MGFVAYCLVAATTTWCPLIPTRAPSFTTALTAHTNDPRNYPSTAGIALSISRIRQNPHPNIPSIRRGYQSQIRP</sequence>
<protein>
    <submittedName>
        <fullName evidence="1">Uncharacterized protein</fullName>
    </submittedName>
</protein>
<dbReference type="AlphaFoldDB" id="A0A2T6ZM88"/>
<evidence type="ECO:0000313" key="1">
    <source>
        <dbReference type="EMBL" id="PUU76534.1"/>
    </source>
</evidence>
<keyword evidence="2" id="KW-1185">Reference proteome</keyword>
<comment type="caution">
    <text evidence="1">The sequence shown here is derived from an EMBL/GenBank/DDBJ whole genome shotgun (WGS) entry which is preliminary data.</text>
</comment>
<proteinExistence type="predicted"/>
<dbReference type="EMBL" id="NESQ01000185">
    <property type="protein sequence ID" value="PUU76534.1"/>
    <property type="molecule type" value="Genomic_DNA"/>
</dbReference>
<dbReference type="Proteomes" id="UP000244722">
    <property type="component" value="Unassembled WGS sequence"/>
</dbReference>
<name>A0A2T6ZM88_TUBBO</name>
<reference evidence="1 2" key="1">
    <citation type="submission" date="2017-04" db="EMBL/GenBank/DDBJ databases">
        <title>Draft genome sequence of Tuber borchii Vittad., a whitish edible truffle.</title>
        <authorList>
            <consortium name="DOE Joint Genome Institute"/>
            <person name="Murat C."/>
            <person name="Kuo A."/>
            <person name="Barry K.W."/>
            <person name="Clum A."/>
            <person name="Dockter R.B."/>
            <person name="Fauchery L."/>
            <person name="Iotti M."/>
            <person name="Kohler A."/>
            <person name="Labutti K."/>
            <person name="Lindquist E.A."/>
            <person name="Lipzen A."/>
            <person name="Ohm R.A."/>
            <person name="Wang M."/>
            <person name="Grigoriev I.V."/>
            <person name="Zambonelli A."/>
            <person name="Martin F.M."/>
        </authorList>
    </citation>
    <scope>NUCLEOTIDE SEQUENCE [LARGE SCALE GENOMIC DNA]</scope>
    <source>
        <strain evidence="1 2">Tbo3840</strain>
    </source>
</reference>
<gene>
    <name evidence="1" type="ORF">B9Z19DRAFT_1088114</name>
</gene>
<evidence type="ECO:0000313" key="2">
    <source>
        <dbReference type="Proteomes" id="UP000244722"/>
    </source>
</evidence>
<organism evidence="1 2">
    <name type="scientific">Tuber borchii</name>
    <name type="common">White truffle</name>
    <dbReference type="NCBI Taxonomy" id="42251"/>
    <lineage>
        <taxon>Eukaryota</taxon>
        <taxon>Fungi</taxon>
        <taxon>Dikarya</taxon>
        <taxon>Ascomycota</taxon>
        <taxon>Pezizomycotina</taxon>
        <taxon>Pezizomycetes</taxon>
        <taxon>Pezizales</taxon>
        <taxon>Tuberaceae</taxon>
        <taxon>Tuber</taxon>
    </lineage>
</organism>
<accession>A0A2T6ZM88</accession>